<dbReference type="SUPFAM" id="SSF52540">
    <property type="entry name" value="P-loop containing nucleoside triphosphate hydrolases"/>
    <property type="match status" value="1"/>
</dbReference>
<dbReference type="GO" id="GO:0016887">
    <property type="term" value="F:ATP hydrolysis activity"/>
    <property type="evidence" value="ECO:0007669"/>
    <property type="project" value="InterPro"/>
</dbReference>
<name>A0A0D1CJ96_9RHOB</name>
<evidence type="ECO:0000313" key="3">
    <source>
        <dbReference type="Proteomes" id="UP000032232"/>
    </source>
</evidence>
<reference evidence="2 3" key="1">
    <citation type="submission" date="2015-02" db="EMBL/GenBank/DDBJ databases">
        <title>Genome Sequence of Jannaschia aquimarina DSM28248, a member of the Roseobacter clade.</title>
        <authorList>
            <person name="Voget S."/>
            <person name="Daniel R."/>
        </authorList>
    </citation>
    <scope>NUCLEOTIDE SEQUENCE [LARGE SCALE GENOMIC DNA]</scope>
    <source>
        <strain evidence="2 3">GSW-M26</strain>
    </source>
</reference>
<dbReference type="RefSeq" id="WP_052501046.1">
    <property type="nucleotide sequence ID" value="NZ_FZPF01000019.1"/>
</dbReference>
<dbReference type="Gene3D" id="3.40.50.300">
    <property type="entry name" value="P-loop containing nucleotide triphosphate hydrolases"/>
    <property type="match status" value="1"/>
</dbReference>
<evidence type="ECO:0000259" key="1">
    <source>
        <dbReference type="Pfam" id="PF13401"/>
    </source>
</evidence>
<dbReference type="Proteomes" id="UP000032232">
    <property type="component" value="Unassembled WGS sequence"/>
</dbReference>
<dbReference type="OrthoDB" id="9801665at2"/>
<organism evidence="2 3">
    <name type="scientific">Jannaschia aquimarina</name>
    <dbReference type="NCBI Taxonomy" id="935700"/>
    <lineage>
        <taxon>Bacteria</taxon>
        <taxon>Pseudomonadati</taxon>
        <taxon>Pseudomonadota</taxon>
        <taxon>Alphaproteobacteria</taxon>
        <taxon>Rhodobacterales</taxon>
        <taxon>Roseobacteraceae</taxon>
        <taxon>Jannaschia</taxon>
    </lineage>
</organism>
<sequence length="198" mass="22624">MTSTTFIETSAHKRFVEFARTVRKDRTIGLCYGPAGVGKTLSARRYSKWDIAEPLLESWGPRDPSDEKVYAALARSRTVFYTPPLASAFAALRKDLNKLRNRVEACIDQALDPQSAQPRKPRGGHTELIIVDEAERLTNSALEYLRDQFDRSEIGLILIGMPGIEKRMSRYPQLYSRIGFAHPYPPLSRDEMEFIFRK</sequence>
<dbReference type="PATRIC" id="fig|935700.4.peg.3623"/>
<keyword evidence="3" id="KW-1185">Reference proteome</keyword>
<dbReference type="PANTHER" id="PTHR35894:SF5">
    <property type="entry name" value="MU-LIKE PROPHAGE FLUMU DNA TRANSPOSITION PROTEIN B"/>
    <property type="match status" value="1"/>
</dbReference>
<dbReference type="STRING" id="935700.jaqu_35150"/>
<comment type="caution">
    <text evidence="2">The sequence shown here is derived from an EMBL/GenBank/DDBJ whole genome shotgun (WGS) entry which is preliminary data.</text>
</comment>
<proteinExistence type="predicted"/>
<dbReference type="Pfam" id="PF13401">
    <property type="entry name" value="AAA_22"/>
    <property type="match status" value="1"/>
</dbReference>
<dbReference type="AlphaFoldDB" id="A0A0D1CJ96"/>
<feature type="domain" description="ORC1/DEAH AAA+ ATPase" evidence="1">
    <location>
        <begin position="24"/>
        <end position="168"/>
    </location>
</feature>
<dbReference type="InterPro" id="IPR027417">
    <property type="entry name" value="P-loop_NTPase"/>
</dbReference>
<accession>A0A0D1CJ96</accession>
<dbReference type="InterPro" id="IPR052026">
    <property type="entry name" value="ExeA_AAA_ATPase_DNA-bind"/>
</dbReference>
<dbReference type="PANTHER" id="PTHR35894">
    <property type="entry name" value="GENERAL SECRETION PATHWAY PROTEIN A-RELATED"/>
    <property type="match status" value="1"/>
</dbReference>
<protein>
    <recommendedName>
        <fullName evidence="1">ORC1/DEAH AAA+ ATPase domain-containing protein</fullName>
    </recommendedName>
</protein>
<dbReference type="InterPro" id="IPR049945">
    <property type="entry name" value="AAA_22"/>
</dbReference>
<gene>
    <name evidence="2" type="ORF">jaqu_35150</name>
</gene>
<evidence type="ECO:0000313" key="2">
    <source>
        <dbReference type="EMBL" id="KIT14777.1"/>
    </source>
</evidence>
<dbReference type="EMBL" id="JYFE01000063">
    <property type="protein sequence ID" value="KIT14777.1"/>
    <property type="molecule type" value="Genomic_DNA"/>
</dbReference>